<dbReference type="KEGG" id="ovi:T265_10267"/>
<dbReference type="GeneID" id="20324435"/>
<dbReference type="EMBL" id="KL596970">
    <property type="protein sequence ID" value="KER21394.1"/>
    <property type="molecule type" value="Genomic_DNA"/>
</dbReference>
<proteinExistence type="predicted"/>
<protein>
    <submittedName>
        <fullName evidence="1">Uncharacterized protein</fullName>
    </submittedName>
</protein>
<keyword evidence="2" id="KW-1185">Reference proteome</keyword>
<reference evidence="1 2" key="1">
    <citation type="submission" date="2013-11" db="EMBL/GenBank/DDBJ databases">
        <title>Opisthorchis viverrini - life in the bile duct.</title>
        <authorList>
            <person name="Young N.D."/>
            <person name="Nagarajan N."/>
            <person name="Lin S.J."/>
            <person name="Korhonen P.K."/>
            <person name="Jex A.R."/>
            <person name="Hall R.S."/>
            <person name="Safavi-Hemami H."/>
            <person name="Kaewkong W."/>
            <person name="Bertrand D."/>
            <person name="Gao S."/>
            <person name="Seet Q."/>
            <person name="Wongkham S."/>
            <person name="Teh B.T."/>
            <person name="Wongkham C."/>
            <person name="Intapan P.M."/>
            <person name="Maleewong W."/>
            <person name="Yang X."/>
            <person name="Hu M."/>
            <person name="Wang Z."/>
            <person name="Hofmann A."/>
            <person name="Sternberg P.W."/>
            <person name="Tan P."/>
            <person name="Wang J."/>
            <person name="Gasser R.B."/>
        </authorList>
    </citation>
    <scope>NUCLEOTIDE SEQUENCE [LARGE SCALE GENOMIC DNA]</scope>
</reference>
<sequence>MKCERTDGKQQAFDQLVWLKKRSTALTLDESMRAGIIPGFSSLDRGIPEAEVEFESRTF</sequence>
<evidence type="ECO:0000313" key="1">
    <source>
        <dbReference type="EMBL" id="KER21394.1"/>
    </source>
</evidence>
<dbReference type="CTD" id="20324435"/>
<dbReference type="Proteomes" id="UP000054324">
    <property type="component" value="Unassembled WGS sequence"/>
</dbReference>
<name>A0A075A1V8_OPIVI</name>
<organism evidence="1 2">
    <name type="scientific">Opisthorchis viverrini</name>
    <name type="common">Southeast Asian liver fluke</name>
    <dbReference type="NCBI Taxonomy" id="6198"/>
    <lineage>
        <taxon>Eukaryota</taxon>
        <taxon>Metazoa</taxon>
        <taxon>Spiralia</taxon>
        <taxon>Lophotrochozoa</taxon>
        <taxon>Platyhelminthes</taxon>
        <taxon>Trematoda</taxon>
        <taxon>Digenea</taxon>
        <taxon>Opisthorchiida</taxon>
        <taxon>Opisthorchiata</taxon>
        <taxon>Opisthorchiidae</taxon>
        <taxon>Opisthorchis</taxon>
    </lineage>
</organism>
<dbReference type="OrthoDB" id="5062908at2759"/>
<evidence type="ECO:0000313" key="2">
    <source>
        <dbReference type="Proteomes" id="UP000054324"/>
    </source>
</evidence>
<dbReference type="RefSeq" id="XP_009174851.1">
    <property type="nucleotide sequence ID" value="XM_009176587.1"/>
</dbReference>
<gene>
    <name evidence="1" type="ORF">T265_10267</name>
</gene>
<dbReference type="AlphaFoldDB" id="A0A075A1V8"/>
<accession>A0A075A1V8</accession>